<keyword evidence="9" id="KW-1185">Reference proteome</keyword>
<evidence type="ECO:0000256" key="2">
    <source>
        <dbReference type="ARBA" id="ARBA00022490"/>
    </source>
</evidence>
<proteinExistence type="predicted"/>
<dbReference type="PANTHER" id="PTHR46565:SF20">
    <property type="entry name" value="COLD SHOCK DOMAIN-CONTAINING PROTEIN 4"/>
    <property type="match status" value="1"/>
</dbReference>
<dbReference type="Pfam" id="PF00313">
    <property type="entry name" value="CSD"/>
    <property type="match status" value="1"/>
</dbReference>
<organism evidence="8 9">
    <name type="scientific">Streptomyces abikoensis</name>
    <dbReference type="NCBI Taxonomy" id="97398"/>
    <lineage>
        <taxon>Bacteria</taxon>
        <taxon>Bacillati</taxon>
        <taxon>Actinomycetota</taxon>
        <taxon>Actinomycetes</taxon>
        <taxon>Kitasatosporales</taxon>
        <taxon>Streptomycetaceae</taxon>
        <taxon>Streptomyces</taxon>
    </lineage>
</organism>
<accession>A0ABW7T7Z5</accession>
<protein>
    <submittedName>
        <fullName evidence="8">Cold-shock protein</fullName>
    </submittedName>
</protein>
<evidence type="ECO:0000256" key="5">
    <source>
        <dbReference type="ARBA" id="ARBA00023159"/>
    </source>
</evidence>
<comment type="subcellular location">
    <subcellularLocation>
        <location evidence="1">Cytoplasm</location>
    </subcellularLocation>
</comment>
<dbReference type="SUPFAM" id="SSF50249">
    <property type="entry name" value="Nucleic acid-binding proteins"/>
    <property type="match status" value="1"/>
</dbReference>
<evidence type="ECO:0000256" key="6">
    <source>
        <dbReference type="ARBA" id="ARBA00023163"/>
    </source>
</evidence>
<dbReference type="InterPro" id="IPR012340">
    <property type="entry name" value="NA-bd_OB-fold"/>
</dbReference>
<dbReference type="InterPro" id="IPR011129">
    <property type="entry name" value="CSD"/>
</dbReference>
<evidence type="ECO:0000259" key="7">
    <source>
        <dbReference type="PROSITE" id="PS51857"/>
    </source>
</evidence>
<feature type="domain" description="CSD" evidence="7">
    <location>
        <begin position="1"/>
        <end position="66"/>
    </location>
</feature>
<keyword evidence="4" id="KW-0238">DNA-binding</keyword>
<evidence type="ECO:0000313" key="9">
    <source>
        <dbReference type="Proteomes" id="UP001611162"/>
    </source>
</evidence>
<dbReference type="InterPro" id="IPR012156">
    <property type="entry name" value="Cold_shock_CspA"/>
</dbReference>
<dbReference type="RefSeq" id="WP_397613433.1">
    <property type="nucleotide sequence ID" value="NZ_JBIRRB010000006.1"/>
</dbReference>
<sequence>MAQGTVKYFHRTLGYGFLAPDSGGEDLYADHSQIRGAGDKVLKAGQRVEYEVGTGGTENRALNIRPL</sequence>
<reference evidence="8 9" key="1">
    <citation type="submission" date="2024-10" db="EMBL/GenBank/DDBJ databases">
        <title>The Natural Products Discovery Center: Release of the First 8490 Sequenced Strains for Exploring Actinobacteria Biosynthetic Diversity.</title>
        <authorList>
            <person name="Kalkreuter E."/>
            <person name="Kautsar S.A."/>
            <person name="Yang D."/>
            <person name="Bader C.D."/>
            <person name="Teijaro C.N."/>
            <person name="Fluegel L."/>
            <person name="Davis C.M."/>
            <person name="Simpson J.R."/>
            <person name="Lauterbach L."/>
            <person name="Steele A.D."/>
            <person name="Gui C."/>
            <person name="Meng S."/>
            <person name="Li G."/>
            <person name="Viehrig K."/>
            <person name="Ye F."/>
            <person name="Su P."/>
            <person name="Kiefer A.F."/>
            <person name="Nichols A."/>
            <person name="Cepeda A.J."/>
            <person name="Yan W."/>
            <person name="Fan B."/>
            <person name="Jiang Y."/>
            <person name="Adhikari A."/>
            <person name="Zheng C.-J."/>
            <person name="Schuster L."/>
            <person name="Cowan T.M."/>
            <person name="Smanski M.J."/>
            <person name="Chevrette M.G."/>
            <person name="De Carvalho L.P.S."/>
            <person name="Shen B."/>
        </authorList>
    </citation>
    <scope>NUCLEOTIDE SEQUENCE [LARGE SCALE GENOMIC DNA]</scope>
    <source>
        <strain evidence="8 9">NPDC020979</strain>
    </source>
</reference>
<name>A0ABW7T7Z5_9ACTN</name>
<dbReference type="PANTHER" id="PTHR46565">
    <property type="entry name" value="COLD SHOCK DOMAIN PROTEIN 2"/>
    <property type="match status" value="1"/>
</dbReference>
<evidence type="ECO:0000256" key="1">
    <source>
        <dbReference type="ARBA" id="ARBA00004496"/>
    </source>
</evidence>
<dbReference type="InterPro" id="IPR002059">
    <property type="entry name" value="CSP_DNA-bd"/>
</dbReference>
<evidence type="ECO:0000256" key="3">
    <source>
        <dbReference type="ARBA" id="ARBA00023015"/>
    </source>
</evidence>
<dbReference type="EMBL" id="JBIRRB010000006">
    <property type="protein sequence ID" value="MFI0912549.1"/>
    <property type="molecule type" value="Genomic_DNA"/>
</dbReference>
<dbReference type="PROSITE" id="PS51857">
    <property type="entry name" value="CSD_2"/>
    <property type="match status" value="1"/>
</dbReference>
<dbReference type="SMART" id="SM00357">
    <property type="entry name" value="CSP"/>
    <property type="match status" value="1"/>
</dbReference>
<keyword evidence="5" id="KW-0010">Activator</keyword>
<evidence type="ECO:0000313" key="8">
    <source>
        <dbReference type="EMBL" id="MFI0912549.1"/>
    </source>
</evidence>
<keyword evidence="2" id="KW-0963">Cytoplasm</keyword>
<dbReference type="PRINTS" id="PR00050">
    <property type="entry name" value="COLDSHOCK"/>
</dbReference>
<keyword evidence="3" id="KW-0805">Transcription regulation</keyword>
<keyword evidence="6" id="KW-0804">Transcription</keyword>
<dbReference type="PIRSF" id="PIRSF002599">
    <property type="entry name" value="Cold_shock_A"/>
    <property type="match status" value="1"/>
</dbReference>
<dbReference type="Gene3D" id="2.40.50.140">
    <property type="entry name" value="Nucleic acid-binding proteins"/>
    <property type="match status" value="1"/>
</dbReference>
<comment type="caution">
    <text evidence="8">The sequence shown here is derived from an EMBL/GenBank/DDBJ whole genome shotgun (WGS) entry which is preliminary data.</text>
</comment>
<evidence type="ECO:0000256" key="4">
    <source>
        <dbReference type="ARBA" id="ARBA00023125"/>
    </source>
</evidence>
<dbReference type="Proteomes" id="UP001611162">
    <property type="component" value="Unassembled WGS sequence"/>
</dbReference>
<gene>
    <name evidence="8" type="ORF">ACH4TF_19070</name>
</gene>